<name>A0A810PZF3_9FIRM</name>
<dbReference type="RefSeq" id="WP_213540275.1">
    <property type="nucleotide sequence ID" value="NZ_AP023418.1"/>
</dbReference>
<dbReference type="Proteomes" id="UP000681035">
    <property type="component" value="Chromosome"/>
</dbReference>
<dbReference type="AlphaFoldDB" id="A0A810PZF3"/>
<dbReference type="EMBL" id="AP023418">
    <property type="protein sequence ID" value="BCK81469.1"/>
    <property type="molecule type" value="Genomic_DNA"/>
</dbReference>
<evidence type="ECO:0000313" key="1">
    <source>
        <dbReference type="EMBL" id="BCK81469.1"/>
    </source>
</evidence>
<keyword evidence="2" id="KW-1185">Reference proteome</keyword>
<dbReference type="KEGG" id="vcop:MM50RIKEN_12320"/>
<proteinExistence type="predicted"/>
<organism evidence="1 2">
    <name type="scientific">Vescimonas coprocola</name>
    <dbReference type="NCBI Taxonomy" id="2714355"/>
    <lineage>
        <taxon>Bacteria</taxon>
        <taxon>Bacillati</taxon>
        <taxon>Bacillota</taxon>
        <taxon>Clostridia</taxon>
        <taxon>Eubacteriales</taxon>
        <taxon>Oscillospiraceae</taxon>
        <taxon>Vescimonas</taxon>
    </lineage>
</organism>
<reference evidence="1" key="1">
    <citation type="submission" date="2020-09" db="EMBL/GenBank/DDBJ databases">
        <title>New species isolated from human feces.</title>
        <authorList>
            <person name="Kitahara M."/>
            <person name="Shigeno Y."/>
            <person name="Shime M."/>
            <person name="Matsumoto Y."/>
            <person name="Nakamura S."/>
            <person name="Motooka D."/>
            <person name="Fukuoka S."/>
            <person name="Nishikawa H."/>
            <person name="Benno Y."/>
        </authorList>
    </citation>
    <scope>NUCLEOTIDE SEQUENCE</scope>
    <source>
        <strain evidence="1">MM50</strain>
    </source>
</reference>
<gene>
    <name evidence="1" type="ORF">MM50RIKEN_12320</name>
</gene>
<accession>A0A810PZF3</accession>
<evidence type="ECO:0000313" key="2">
    <source>
        <dbReference type="Proteomes" id="UP000681035"/>
    </source>
</evidence>
<sequence>MAETPPALMEMDGLTAPRLAFLFHAGLWLPAPHEKHPLPMAESPVFAFAQQKSTIQAGPCKLQSVSRFGFGDGKTKAQSSVYLTYPVSAGITVTNSPGFSPDSAADAQGAGRSVLLLTCPHYIRPGDKKQALFFLFAGMAAILPWRTD</sequence>
<protein>
    <submittedName>
        <fullName evidence="1">Uncharacterized protein</fullName>
    </submittedName>
</protein>